<evidence type="ECO:0000256" key="1">
    <source>
        <dbReference type="SAM" id="MobiDB-lite"/>
    </source>
</evidence>
<feature type="domain" description="DUF306" evidence="2">
    <location>
        <begin position="166"/>
        <end position="267"/>
    </location>
</feature>
<reference evidence="3 4" key="1">
    <citation type="submission" date="2015-09" db="EMBL/GenBank/DDBJ databases">
        <title>Genome announcement of multiple Pseudomonas syringae strains.</title>
        <authorList>
            <person name="Thakur S."/>
            <person name="Wang P.W."/>
            <person name="Gong Y."/>
            <person name="Weir B.S."/>
            <person name="Guttman D.S."/>
        </authorList>
    </citation>
    <scope>NUCLEOTIDE SEQUENCE [LARGE SCALE GENOMIC DNA]</scope>
    <source>
        <strain evidence="3 4">ICMP4331</strain>
    </source>
</reference>
<comment type="caution">
    <text evidence="3">The sequence shown here is derived from an EMBL/GenBank/DDBJ whole genome shotgun (WGS) entry which is preliminary data.</text>
</comment>
<dbReference type="PANTHER" id="PTHR35535:SF1">
    <property type="entry name" value="HEAT SHOCK PROTEIN HSLJ"/>
    <property type="match status" value="1"/>
</dbReference>
<feature type="region of interest" description="Disordered" evidence="1">
    <location>
        <begin position="107"/>
        <end position="127"/>
    </location>
</feature>
<evidence type="ECO:0000313" key="3">
    <source>
        <dbReference type="EMBL" id="KPX89581.1"/>
    </source>
</evidence>
<dbReference type="InterPro" id="IPR053147">
    <property type="entry name" value="Hsp_HslJ-like"/>
</dbReference>
<dbReference type="Pfam" id="PF03724">
    <property type="entry name" value="META"/>
    <property type="match status" value="1"/>
</dbReference>
<evidence type="ECO:0000313" key="4">
    <source>
        <dbReference type="Proteomes" id="UP000050420"/>
    </source>
</evidence>
<proteinExistence type="predicted"/>
<organism evidence="3 4">
    <name type="scientific">Pseudomonas amygdali pv. mori</name>
    <dbReference type="NCBI Taxonomy" id="34065"/>
    <lineage>
        <taxon>Bacteria</taxon>
        <taxon>Pseudomonadati</taxon>
        <taxon>Pseudomonadota</taxon>
        <taxon>Gammaproteobacteria</taxon>
        <taxon>Pseudomonadales</taxon>
        <taxon>Pseudomonadaceae</taxon>
        <taxon>Pseudomonas</taxon>
        <taxon>Pseudomonas amygdali</taxon>
    </lineage>
</organism>
<dbReference type="AlphaFoldDB" id="A0A0P9UKU3"/>
<evidence type="ECO:0000259" key="2">
    <source>
        <dbReference type="Pfam" id="PF03724"/>
    </source>
</evidence>
<gene>
    <name evidence="3" type="ORF">ALO63_00064</name>
</gene>
<dbReference type="PANTHER" id="PTHR35535">
    <property type="entry name" value="HEAT SHOCK PROTEIN HSLJ"/>
    <property type="match status" value="1"/>
</dbReference>
<dbReference type="Proteomes" id="UP000050420">
    <property type="component" value="Unassembled WGS sequence"/>
</dbReference>
<dbReference type="InterPro" id="IPR038670">
    <property type="entry name" value="HslJ-like_sf"/>
</dbReference>
<dbReference type="InterPro" id="IPR005184">
    <property type="entry name" value="DUF306_Meta_HslJ"/>
</dbReference>
<name>A0A0P9UKU3_PSEA0</name>
<dbReference type="Gene3D" id="2.40.128.270">
    <property type="match status" value="1"/>
</dbReference>
<accession>A0A0P9UKU3</accession>
<dbReference type="EMBL" id="LJQU01000428">
    <property type="protein sequence ID" value="KPX89581.1"/>
    <property type="molecule type" value="Genomic_DNA"/>
</dbReference>
<sequence length="274" mass="30707">MVEHDFRYSMLNPQHTLTECRTLAPGRYQVTGNGGSIHDNDQLLVTIKGSKSLHMRLTVEKVRHLINPPGQWIAVAKGPVFDELAIHQWKVNCDSCRVHGREQAGRQGAKTCRHRAHRGAGLENRRREAPLQEVPGESGMKQFALLSLIGGALLAGCTADPLSIQQDHSYVTEWIGERPLIDNSRLTMTLGADGRAYGNAGCNHWFAPYTLNDHSISFGPVGKTRKMCAPALMEQEQRFIKAISSVQRWDISPIEQLRLWPAQGKPLRFWLEDS</sequence>
<protein>
    <recommendedName>
        <fullName evidence="2">DUF306 domain-containing protein</fullName>
    </recommendedName>
</protein>